<dbReference type="Gene3D" id="3.90.1150.10">
    <property type="entry name" value="Aspartate Aminotransferase, domain 1"/>
    <property type="match status" value="1"/>
</dbReference>
<dbReference type="OrthoDB" id="9774495at2"/>
<dbReference type="GO" id="GO:0006567">
    <property type="term" value="P:L-threonine catabolic process"/>
    <property type="evidence" value="ECO:0007669"/>
    <property type="project" value="TreeGrafter"/>
</dbReference>
<organism evidence="5 6">
    <name type="scientific">Saccharothrix espanaensis (strain ATCC 51144 / DSM 44229 / JCM 9112 / NBRC 15066 / NRRL 15764)</name>
    <dbReference type="NCBI Taxonomy" id="1179773"/>
    <lineage>
        <taxon>Bacteria</taxon>
        <taxon>Bacillati</taxon>
        <taxon>Actinomycetota</taxon>
        <taxon>Actinomycetes</taxon>
        <taxon>Pseudonocardiales</taxon>
        <taxon>Pseudonocardiaceae</taxon>
        <taxon>Saccharothrix</taxon>
    </lineage>
</organism>
<evidence type="ECO:0000313" key="6">
    <source>
        <dbReference type="Proteomes" id="UP000006281"/>
    </source>
</evidence>
<dbReference type="eggNOG" id="COG2008">
    <property type="taxonomic scope" value="Bacteria"/>
</dbReference>
<sequence length="347" mass="38050">MAPEIRRSLVLHSRLRRDPHTVLRRMLDRVPPGTEPTAPVAELERRIAALLGKPAALFFPSGTMAQQTALRVHADRRGRRTFAAHPLTHLATWEEQGHAAVHHLVHRPVGDHHELITLHELRAIREPLAALLLELPQREIGGLLPAWDDLVAQTAWARETGAAAHLDGARLWEAQPSYGRPLDAIAALFDTVYVSLYKGLEGRRGAVLAGEQDVMDQASVWRRRLGGNLPDAWPDAVAALIGLDETLPRMAEFLDHARAIAAAINADGYARTRPEVPQSSLFHVLLPVSGDIAAAAARELLAETGIELPTHTRRTGLPDWCALELSIGATATEFTPAEVADLVRRLR</sequence>
<dbReference type="InterPro" id="IPR015424">
    <property type="entry name" value="PyrdxlP-dep_Trfase"/>
</dbReference>
<dbReference type="EMBL" id="HE804045">
    <property type="protein sequence ID" value="CCH31503.1"/>
    <property type="molecule type" value="Genomic_DNA"/>
</dbReference>
<dbReference type="InterPro" id="IPR015421">
    <property type="entry name" value="PyrdxlP-dep_Trfase_major"/>
</dbReference>
<proteinExistence type="inferred from homology"/>
<evidence type="ECO:0000256" key="2">
    <source>
        <dbReference type="ARBA" id="ARBA00006966"/>
    </source>
</evidence>
<dbReference type="PATRIC" id="fig|1179773.3.peg.4220"/>
<accession>K0K4P9</accession>
<dbReference type="BioCyc" id="SESP1179773:BN6_RS20410-MONOMER"/>
<dbReference type="HOGENOM" id="CLU_029381_4_0_11"/>
<evidence type="ECO:0000256" key="1">
    <source>
        <dbReference type="ARBA" id="ARBA00001933"/>
    </source>
</evidence>
<reference evidence="5 6" key="1">
    <citation type="journal article" date="2012" name="BMC Genomics">
        <title>Complete genome sequence of Saccharothrix espanaensis DSM 44229T and comparison to the other completely sequenced Pseudonocardiaceae.</title>
        <authorList>
            <person name="Strobel T."/>
            <person name="Al-Dilaimi A."/>
            <person name="Blom J."/>
            <person name="Gessner A."/>
            <person name="Kalinowski J."/>
            <person name="Luzhetska M."/>
            <person name="Puhler A."/>
            <person name="Szczepanowski R."/>
            <person name="Bechthold A."/>
            <person name="Ruckert C."/>
        </authorList>
    </citation>
    <scope>NUCLEOTIDE SEQUENCE [LARGE SCALE GENOMIC DNA]</scope>
    <source>
        <strain evidence="6">ATCC 51144 / DSM 44229 / JCM 9112 / NBRC 15066 / NRRL 15764</strain>
    </source>
</reference>
<dbReference type="RefSeq" id="WP_015101615.1">
    <property type="nucleotide sequence ID" value="NC_019673.1"/>
</dbReference>
<dbReference type="Gene3D" id="3.40.640.10">
    <property type="entry name" value="Type I PLP-dependent aspartate aminotransferase-like (Major domain)"/>
    <property type="match status" value="1"/>
</dbReference>
<gene>
    <name evidence="5" type="ordered locus">BN6_42150</name>
</gene>
<evidence type="ECO:0000259" key="4">
    <source>
        <dbReference type="Pfam" id="PF01212"/>
    </source>
</evidence>
<dbReference type="STRING" id="1179773.BN6_42150"/>
<dbReference type="InterPro" id="IPR001597">
    <property type="entry name" value="ArAA_b-elim_lyase/Thr_aldolase"/>
</dbReference>
<dbReference type="SUPFAM" id="SSF53383">
    <property type="entry name" value="PLP-dependent transferases"/>
    <property type="match status" value="1"/>
</dbReference>
<dbReference type="PANTHER" id="PTHR48097:SF9">
    <property type="entry name" value="L-THREONINE ALDOLASE"/>
    <property type="match status" value="1"/>
</dbReference>
<evidence type="ECO:0000313" key="5">
    <source>
        <dbReference type="EMBL" id="CCH31503.1"/>
    </source>
</evidence>
<dbReference type="Proteomes" id="UP000006281">
    <property type="component" value="Chromosome"/>
</dbReference>
<dbReference type="KEGG" id="sesp:BN6_42150"/>
<dbReference type="GO" id="GO:0006545">
    <property type="term" value="P:glycine biosynthetic process"/>
    <property type="evidence" value="ECO:0007669"/>
    <property type="project" value="TreeGrafter"/>
</dbReference>
<protein>
    <recommendedName>
        <fullName evidence="4">Aromatic amino acid beta-eliminating lyase/threonine aldolase domain-containing protein</fullName>
    </recommendedName>
</protein>
<dbReference type="InterPro" id="IPR015422">
    <property type="entry name" value="PyrdxlP-dep_Trfase_small"/>
</dbReference>
<name>K0K4P9_SACES</name>
<dbReference type="GO" id="GO:0005829">
    <property type="term" value="C:cytosol"/>
    <property type="evidence" value="ECO:0007669"/>
    <property type="project" value="TreeGrafter"/>
</dbReference>
<comment type="cofactor">
    <cofactor evidence="1">
        <name>pyridoxal 5'-phosphate</name>
        <dbReference type="ChEBI" id="CHEBI:597326"/>
    </cofactor>
</comment>
<feature type="domain" description="Aromatic amino acid beta-eliminating lyase/threonine aldolase" evidence="4">
    <location>
        <begin position="40"/>
        <end position="279"/>
    </location>
</feature>
<comment type="similarity">
    <text evidence="2">Belongs to the threonine aldolase family.</text>
</comment>
<dbReference type="GO" id="GO:0008732">
    <property type="term" value="F:L-allo-threonine aldolase activity"/>
    <property type="evidence" value="ECO:0007669"/>
    <property type="project" value="TreeGrafter"/>
</dbReference>
<keyword evidence="3" id="KW-0663">Pyridoxal phosphate</keyword>
<dbReference type="Pfam" id="PF01212">
    <property type="entry name" value="Beta_elim_lyase"/>
    <property type="match status" value="1"/>
</dbReference>
<dbReference type="AlphaFoldDB" id="K0K4P9"/>
<evidence type="ECO:0000256" key="3">
    <source>
        <dbReference type="ARBA" id="ARBA00022898"/>
    </source>
</evidence>
<keyword evidence="6" id="KW-1185">Reference proteome</keyword>
<dbReference type="PANTHER" id="PTHR48097">
    <property type="entry name" value="L-THREONINE ALDOLASE-RELATED"/>
    <property type="match status" value="1"/>
</dbReference>